<dbReference type="PANTHER" id="PTHR46390:SF1">
    <property type="entry name" value="MANNOSE-1-PHOSPHATE GUANYLYLTRANSFERASE"/>
    <property type="match status" value="1"/>
</dbReference>
<accession>A0A917BRK5</accession>
<reference evidence="3" key="1">
    <citation type="journal article" date="2014" name="Int. J. Syst. Evol. Microbiol.">
        <title>Complete genome sequence of Corynebacterium casei LMG S-19264T (=DSM 44701T), isolated from a smear-ripened cheese.</title>
        <authorList>
            <consortium name="US DOE Joint Genome Institute (JGI-PGF)"/>
            <person name="Walter F."/>
            <person name="Albersmeier A."/>
            <person name="Kalinowski J."/>
            <person name="Ruckert C."/>
        </authorList>
    </citation>
    <scope>NUCLEOTIDE SEQUENCE</scope>
    <source>
        <strain evidence="3">CGMCC 1.16067</strain>
    </source>
</reference>
<keyword evidence="4" id="KW-1185">Reference proteome</keyword>
<feature type="domain" description="Nucleotidyl transferase" evidence="1">
    <location>
        <begin position="15"/>
        <end position="285"/>
    </location>
</feature>
<dbReference type="EMBL" id="BMKQ01000001">
    <property type="protein sequence ID" value="GGF56344.1"/>
    <property type="molecule type" value="Genomic_DNA"/>
</dbReference>
<dbReference type="GO" id="GO:0004475">
    <property type="term" value="F:mannose-1-phosphate guanylyltransferase (GTP) activity"/>
    <property type="evidence" value="ECO:0007669"/>
    <property type="project" value="InterPro"/>
</dbReference>
<dbReference type="SUPFAM" id="SSF53448">
    <property type="entry name" value="Nucleotide-diphospho-sugar transferases"/>
    <property type="match status" value="1"/>
</dbReference>
<dbReference type="AlphaFoldDB" id="A0A917BRK5"/>
<protein>
    <submittedName>
        <fullName evidence="3">Mannose-1-phosphate guanyltransferase</fullName>
    </submittedName>
</protein>
<dbReference type="Pfam" id="PF00483">
    <property type="entry name" value="NTP_transferase"/>
    <property type="match status" value="1"/>
</dbReference>
<dbReference type="Pfam" id="PF22640">
    <property type="entry name" value="ManC_GMP_beta-helix"/>
    <property type="match status" value="1"/>
</dbReference>
<dbReference type="GO" id="GO:0009298">
    <property type="term" value="P:GDP-mannose biosynthetic process"/>
    <property type="evidence" value="ECO:0007669"/>
    <property type="project" value="TreeGrafter"/>
</dbReference>
<dbReference type="PANTHER" id="PTHR46390">
    <property type="entry name" value="MANNOSE-1-PHOSPHATE GUANYLYLTRANSFERASE"/>
    <property type="match status" value="1"/>
</dbReference>
<organism evidence="3 4">
    <name type="scientific">Marmoricola endophyticus</name>
    <dbReference type="NCBI Taxonomy" id="2040280"/>
    <lineage>
        <taxon>Bacteria</taxon>
        <taxon>Bacillati</taxon>
        <taxon>Actinomycetota</taxon>
        <taxon>Actinomycetes</taxon>
        <taxon>Propionibacteriales</taxon>
        <taxon>Nocardioidaceae</taxon>
        <taxon>Marmoricola</taxon>
    </lineage>
</organism>
<evidence type="ECO:0000259" key="1">
    <source>
        <dbReference type="Pfam" id="PF00483"/>
    </source>
</evidence>
<dbReference type="InterPro" id="IPR029044">
    <property type="entry name" value="Nucleotide-diphossugar_trans"/>
</dbReference>
<dbReference type="CDD" id="cd02509">
    <property type="entry name" value="GDP-M1P_Guanylyltransferase"/>
    <property type="match status" value="1"/>
</dbReference>
<dbReference type="RefSeq" id="WP_188780751.1">
    <property type="nucleotide sequence ID" value="NZ_BMKQ01000001.1"/>
</dbReference>
<dbReference type="InterPro" id="IPR005835">
    <property type="entry name" value="NTP_transferase_dom"/>
</dbReference>
<evidence type="ECO:0000259" key="2">
    <source>
        <dbReference type="Pfam" id="PF22640"/>
    </source>
</evidence>
<dbReference type="Gene3D" id="3.90.550.10">
    <property type="entry name" value="Spore Coat Polysaccharide Biosynthesis Protein SpsA, Chain A"/>
    <property type="match status" value="1"/>
</dbReference>
<feature type="domain" description="MannoseP isomerase/GMP-like beta-helix" evidence="2">
    <location>
        <begin position="303"/>
        <end position="355"/>
    </location>
</feature>
<dbReference type="Proteomes" id="UP000649179">
    <property type="component" value="Unassembled WGS sequence"/>
</dbReference>
<dbReference type="InterPro" id="IPR049577">
    <property type="entry name" value="GMPP_N"/>
</dbReference>
<comment type="caution">
    <text evidence="3">The sequence shown here is derived from an EMBL/GenBank/DDBJ whole genome shotgun (WGS) entry which is preliminary data.</text>
</comment>
<evidence type="ECO:0000313" key="3">
    <source>
        <dbReference type="EMBL" id="GGF56344.1"/>
    </source>
</evidence>
<reference evidence="3" key="2">
    <citation type="submission" date="2020-09" db="EMBL/GenBank/DDBJ databases">
        <authorList>
            <person name="Sun Q."/>
            <person name="Zhou Y."/>
        </authorList>
    </citation>
    <scope>NUCLEOTIDE SEQUENCE</scope>
    <source>
        <strain evidence="3">CGMCC 1.16067</strain>
    </source>
</reference>
<proteinExistence type="predicted"/>
<gene>
    <name evidence="3" type="ORF">GCM10011519_32880</name>
</gene>
<evidence type="ECO:0000313" key="4">
    <source>
        <dbReference type="Proteomes" id="UP000649179"/>
    </source>
</evidence>
<dbReference type="InterPro" id="IPR054566">
    <property type="entry name" value="ManC/GMP-like_b-helix"/>
</dbReference>
<dbReference type="SUPFAM" id="SSF159283">
    <property type="entry name" value="Guanosine diphospho-D-mannose pyrophosphorylase/mannose-6-phosphate isomerase linker domain"/>
    <property type="match status" value="1"/>
</dbReference>
<sequence>MTQDATQGPGDRLWAIVPAGGAGTRLWPLSRASSPKFLHDLTGSGRTLVQATVDRLVPLVGERLLVVTGTAHRDAVLSQTGLPGERVLAEPTARDSMAAIGLAAAHVERIDPDGLVGSFAADHVIGDDALFRRTLVEAAAVADTGLLVTIGIEPTGPSTAFGYVRPGAPLDGFASARAVVEFVEKPDAQRAAAYVEQGYRWNAGMFVARASTLLDLLAAHHPPLAAGLRAIAAEPGSLEERWPGLQRIAIDHAVAEPAAAAGRVAVVPGSFGWDDVGDFASLRELLDRGAADHTLTVLGDPDRVVAHEATGLVVPGGRVLAVAGLEDVVVVDTGDAVLVTRGDRAQDVKRLVEQLRGAGHSDLL</sequence>
<name>A0A917BRK5_9ACTN</name>
<dbReference type="InterPro" id="IPR051161">
    <property type="entry name" value="Mannose-6P_isomerase_type2"/>
</dbReference>